<evidence type="ECO:0000313" key="2">
    <source>
        <dbReference type="Proteomes" id="UP000319557"/>
    </source>
</evidence>
<dbReference type="Proteomes" id="UP000319557">
    <property type="component" value="Chromosome"/>
</dbReference>
<proteinExistence type="predicted"/>
<sequence length="54" mass="6101">MKAANNQFGNQFGDSHTLGEIWEIWGQAVLLLLSNETQCKARSQSTGMPRLRYC</sequence>
<dbReference type="KEGG" id="ruv:EC9_35830"/>
<gene>
    <name evidence="1" type="ORF">EC9_35830</name>
</gene>
<accession>A0A517M3D9</accession>
<keyword evidence="2" id="KW-1185">Reference proteome</keyword>
<reference evidence="1 2" key="1">
    <citation type="submission" date="2019-02" db="EMBL/GenBank/DDBJ databases">
        <title>Deep-cultivation of Planctomycetes and their phenomic and genomic characterization uncovers novel biology.</title>
        <authorList>
            <person name="Wiegand S."/>
            <person name="Jogler M."/>
            <person name="Boedeker C."/>
            <person name="Pinto D."/>
            <person name="Vollmers J."/>
            <person name="Rivas-Marin E."/>
            <person name="Kohn T."/>
            <person name="Peeters S.H."/>
            <person name="Heuer A."/>
            <person name="Rast P."/>
            <person name="Oberbeckmann S."/>
            <person name="Bunk B."/>
            <person name="Jeske O."/>
            <person name="Meyerdierks A."/>
            <person name="Storesund J.E."/>
            <person name="Kallscheuer N."/>
            <person name="Luecker S."/>
            <person name="Lage O.M."/>
            <person name="Pohl T."/>
            <person name="Merkel B.J."/>
            <person name="Hornburger P."/>
            <person name="Mueller R.-W."/>
            <person name="Bruemmer F."/>
            <person name="Labrenz M."/>
            <person name="Spormann A.M."/>
            <person name="Op den Camp H."/>
            <person name="Overmann J."/>
            <person name="Amann R."/>
            <person name="Jetten M.S.M."/>
            <person name="Mascher T."/>
            <person name="Medema M.H."/>
            <person name="Devos D.P."/>
            <person name="Kaster A.-K."/>
            <person name="Ovreas L."/>
            <person name="Rohde M."/>
            <person name="Galperin M.Y."/>
            <person name="Jogler C."/>
        </authorList>
    </citation>
    <scope>NUCLEOTIDE SEQUENCE [LARGE SCALE GENOMIC DNA]</scope>
    <source>
        <strain evidence="1 2">EC9</strain>
    </source>
</reference>
<evidence type="ECO:0000313" key="1">
    <source>
        <dbReference type="EMBL" id="QDS89384.1"/>
    </source>
</evidence>
<dbReference type="AlphaFoldDB" id="A0A517M3D9"/>
<organism evidence="1 2">
    <name type="scientific">Rosistilla ulvae</name>
    <dbReference type="NCBI Taxonomy" id="1930277"/>
    <lineage>
        <taxon>Bacteria</taxon>
        <taxon>Pseudomonadati</taxon>
        <taxon>Planctomycetota</taxon>
        <taxon>Planctomycetia</taxon>
        <taxon>Pirellulales</taxon>
        <taxon>Pirellulaceae</taxon>
        <taxon>Rosistilla</taxon>
    </lineage>
</organism>
<protein>
    <submittedName>
        <fullName evidence="1">Uncharacterized protein</fullName>
    </submittedName>
</protein>
<name>A0A517M3D9_9BACT</name>
<dbReference type="EMBL" id="CP036261">
    <property type="protein sequence ID" value="QDS89384.1"/>
    <property type="molecule type" value="Genomic_DNA"/>
</dbReference>